<reference evidence="2" key="2">
    <citation type="submission" date="2023-05" db="EMBL/GenBank/DDBJ databases">
        <authorList>
            <consortium name="Lawrence Berkeley National Laboratory"/>
            <person name="Steindorff A."/>
            <person name="Hensen N."/>
            <person name="Bonometti L."/>
            <person name="Westerberg I."/>
            <person name="Brannstrom I.O."/>
            <person name="Guillou S."/>
            <person name="Cros-Aarteil S."/>
            <person name="Calhoun S."/>
            <person name="Haridas S."/>
            <person name="Kuo A."/>
            <person name="Mondo S."/>
            <person name="Pangilinan J."/>
            <person name="Riley R."/>
            <person name="Labutti K."/>
            <person name="Andreopoulos B."/>
            <person name="Lipzen A."/>
            <person name="Chen C."/>
            <person name="Yanf M."/>
            <person name="Daum C."/>
            <person name="Ng V."/>
            <person name="Clum A."/>
            <person name="Ohm R."/>
            <person name="Martin F."/>
            <person name="Silar P."/>
            <person name="Natvig D."/>
            <person name="Lalanne C."/>
            <person name="Gautier V."/>
            <person name="Ament-Velasquez S.L."/>
            <person name="Kruys A."/>
            <person name="Hutchinson M.I."/>
            <person name="Powell A.J."/>
            <person name="Barry K."/>
            <person name="Miller A.N."/>
            <person name="Grigoriev I.V."/>
            <person name="Debuchy R."/>
            <person name="Gladieux P."/>
            <person name="Thoren M.H."/>
            <person name="Johannesson H."/>
        </authorList>
    </citation>
    <scope>NUCLEOTIDE SEQUENCE</scope>
    <source>
        <strain evidence="2">CBS 123565</strain>
    </source>
</reference>
<sequence>MSFPVAVQSAIFYFLACTPCTKVLHQQKTRNEAKKAREMKARIVLEQPHLYRHPDPFHTNPYWDEEIQMGPSLPKKRRGTDGKNSLSQRRLTAASRDGAGSSVAVGMSEGASLASPRPSTSPTHIHGLGSAPTVVPEDPASPTLTTTASASTYGDWNLKRYQREDEELWGNEPSWSGHKLMDAIKQAGSSAGRYVESKLGLEKPVTEEDRYNFYFSPRNPPVNDYHPPVVSSKPMHKDALRWMLQPPPPAKVMDGKVPVSRSPSMMSAASRRTTTAARDGGSLSRLVGEKAYEARLRNGESPWEGEARSTPPNLARTRPPRMTPVSTAARTRSRRTARTYSSSAESDTESDDEYLAKSLETSFSHSSLPTHAAQKPRLPTIMSSGADEKMFLAETEKGEPIHPVRAISNSASEPDMTKSLTRDSPPARVGPAVGP</sequence>
<reference evidence="2" key="1">
    <citation type="journal article" date="2023" name="Mol. Phylogenet. Evol.">
        <title>Genome-scale phylogeny and comparative genomics of the fungal order Sordariales.</title>
        <authorList>
            <person name="Hensen N."/>
            <person name="Bonometti L."/>
            <person name="Westerberg I."/>
            <person name="Brannstrom I.O."/>
            <person name="Guillou S."/>
            <person name="Cros-Aarteil S."/>
            <person name="Calhoun S."/>
            <person name="Haridas S."/>
            <person name="Kuo A."/>
            <person name="Mondo S."/>
            <person name="Pangilinan J."/>
            <person name="Riley R."/>
            <person name="LaButti K."/>
            <person name="Andreopoulos B."/>
            <person name="Lipzen A."/>
            <person name="Chen C."/>
            <person name="Yan M."/>
            <person name="Daum C."/>
            <person name="Ng V."/>
            <person name="Clum A."/>
            <person name="Steindorff A."/>
            <person name="Ohm R.A."/>
            <person name="Martin F."/>
            <person name="Silar P."/>
            <person name="Natvig D.O."/>
            <person name="Lalanne C."/>
            <person name="Gautier V."/>
            <person name="Ament-Velasquez S.L."/>
            <person name="Kruys A."/>
            <person name="Hutchinson M.I."/>
            <person name="Powell A.J."/>
            <person name="Barry K."/>
            <person name="Miller A.N."/>
            <person name="Grigoriev I.V."/>
            <person name="Debuchy R."/>
            <person name="Gladieux P."/>
            <person name="Hiltunen Thoren M."/>
            <person name="Johannesson H."/>
        </authorList>
    </citation>
    <scope>NUCLEOTIDE SEQUENCE</scope>
    <source>
        <strain evidence="2">CBS 123565</strain>
    </source>
</reference>
<evidence type="ECO:0000313" key="3">
    <source>
        <dbReference type="Proteomes" id="UP001304895"/>
    </source>
</evidence>
<protein>
    <recommendedName>
        <fullName evidence="4">Signal peptide-containing protein</fullName>
    </recommendedName>
</protein>
<feature type="region of interest" description="Disordered" evidence="1">
    <location>
        <begin position="248"/>
        <end position="284"/>
    </location>
</feature>
<name>A0AAN6UGZ9_9PEZI</name>
<evidence type="ECO:0000256" key="1">
    <source>
        <dbReference type="SAM" id="MobiDB-lite"/>
    </source>
</evidence>
<dbReference type="Proteomes" id="UP001304895">
    <property type="component" value="Unassembled WGS sequence"/>
</dbReference>
<dbReference type="AlphaFoldDB" id="A0AAN6UGZ9"/>
<feature type="region of interest" description="Disordered" evidence="1">
    <location>
        <begin position="297"/>
        <end position="353"/>
    </location>
</feature>
<dbReference type="EMBL" id="MU853417">
    <property type="protein sequence ID" value="KAK4132604.1"/>
    <property type="molecule type" value="Genomic_DNA"/>
</dbReference>
<feature type="compositionally biased region" description="Low complexity" evidence="1">
    <location>
        <begin position="257"/>
        <end position="278"/>
    </location>
</feature>
<comment type="caution">
    <text evidence="2">The sequence shown here is derived from an EMBL/GenBank/DDBJ whole genome shotgun (WGS) entry which is preliminary data.</text>
</comment>
<keyword evidence="3" id="KW-1185">Reference proteome</keyword>
<accession>A0AAN6UGZ9</accession>
<gene>
    <name evidence="2" type="ORF">BT67DRAFT_451018</name>
</gene>
<evidence type="ECO:0000313" key="2">
    <source>
        <dbReference type="EMBL" id="KAK4132604.1"/>
    </source>
</evidence>
<feature type="region of interest" description="Disordered" evidence="1">
    <location>
        <begin position="62"/>
        <end position="124"/>
    </location>
</feature>
<organism evidence="2 3">
    <name type="scientific">Trichocladium antarcticum</name>
    <dbReference type="NCBI Taxonomy" id="1450529"/>
    <lineage>
        <taxon>Eukaryota</taxon>
        <taxon>Fungi</taxon>
        <taxon>Dikarya</taxon>
        <taxon>Ascomycota</taxon>
        <taxon>Pezizomycotina</taxon>
        <taxon>Sordariomycetes</taxon>
        <taxon>Sordariomycetidae</taxon>
        <taxon>Sordariales</taxon>
        <taxon>Chaetomiaceae</taxon>
        <taxon>Trichocladium</taxon>
    </lineage>
</organism>
<proteinExistence type="predicted"/>
<evidence type="ECO:0008006" key="4">
    <source>
        <dbReference type="Google" id="ProtNLM"/>
    </source>
</evidence>
<feature type="region of interest" description="Disordered" evidence="1">
    <location>
        <begin position="395"/>
        <end position="435"/>
    </location>
</feature>